<dbReference type="Gene3D" id="2.60.120.10">
    <property type="entry name" value="Jelly Rolls"/>
    <property type="match status" value="1"/>
</dbReference>
<dbReference type="InterPro" id="IPR010864">
    <property type="entry name" value="D-lyxose_isomer"/>
</dbReference>
<evidence type="ECO:0000256" key="3">
    <source>
        <dbReference type="ARBA" id="ARBA00023211"/>
    </source>
</evidence>
<dbReference type="InterPro" id="IPR011051">
    <property type="entry name" value="RmlC_Cupin_sf"/>
</dbReference>
<dbReference type="EC" id="5.3.1.15" evidence="8"/>
<proteinExistence type="inferred from homology"/>
<evidence type="ECO:0000256" key="4">
    <source>
        <dbReference type="ARBA" id="ARBA00023235"/>
    </source>
</evidence>
<dbReference type="SUPFAM" id="SSF51182">
    <property type="entry name" value="RmlC-like cupins"/>
    <property type="match status" value="1"/>
</dbReference>
<keyword evidence="5" id="KW-0119">Carbohydrate metabolism</keyword>
<organism evidence="9 10">
    <name type="scientific">Rhizobium tumorigenes</name>
    <dbReference type="NCBI Taxonomy" id="2041385"/>
    <lineage>
        <taxon>Bacteria</taxon>
        <taxon>Pseudomonadati</taxon>
        <taxon>Pseudomonadota</taxon>
        <taxon>Alphaproteobacteria</taxon>
        <taxon>Hyphomicrobiales</taxon>
        <taxon>Rhizobiaceae</taxon>
        <taxon>Rhizobium/Agrobacterium group</taxon>
        <taxon>Rhizobium</taxon>
    </lineage>
</organism>
<evidence type="ECO:0000256" key="5">
    <source>
        <dbReference type="ARBA" id="ARBA00023277"/>
    </source>
</evidence>
<reference evidence="9 10" key="1">
    <citation type="journal article" date="2018" name="Sci. Rep.">
        <title>Rhizobium tumorigenes sp. nov., a novel plant tumorigenic bacterium isolated from cane gall tumors on thornless blackberry.</title>
        <authorList>
            <person name="Kuzmanovi N."/>
            <person name="Smalla K."/>
            <person name="Gronow S."/>
            <person name="PuBawska J."/>
        </authorList>
    </citation>
    <scope>NUCLEOTIDE SEQUENCE [LARGE SCALE GENOMIC DNA]</scope>
    <source>
        <strain evidence="9 10">1078</strain>
    </source>
</reference>
<keyword evidence="3" id="KW-0464">Manganese</keyword>
<dbReference type="Pfam" id="PF07385">
    <property type="entry name" value="Lyx_isomer"/>
    <property type="match status" value="1"/>
</dbReference>
<protein>
    <recommendedName>
        <fullName evidence="8">D-lyxose ketol-isomerase</fullName>
        <ecNumber evidence="8">5.3.1.15</ecNumber>
    </recommendedName>
</protein>
<comment type="cofactor">
    <cofactor evidence="1">
        <name>Mn(2+)</name>
        <dbReference type="ChEBI" id="CHEBI:29035"/>
    </cofactor>
</comment>
<comment type="similarity">
    <text evidence="7">Belongs to the D-lyxose ketol-isomerase family.</text>
</comment>
<gene>
    <name evidence="9" type="ORF">PR017_15135</name>
</gene>
<evidence type="ECO:0000256" key="1">
    <source>
        <dbReference type="ARBA" id="ARBA00001936"/>
    </source>
</evidence>
<keyword evidence="2" id="KW-0479">Metal-binding</keyword>
<evidence type="ECO:0000256" key="7">
    <source>
        <dbReference type="ARBA" id="ARBA00044951"/>
    </source>
</evidence>
<name>A0AAF1K6Z6_9HYPH</name>
<keyword evidence="10" id="KW-1185">Reference proteome</keyword>
<evidence type="ECO:0000256" key="8">
    <source>
        <dbReference type="ARBA" id="ARBA00044972"/>
    </source>
</evidence>
<accession>A0AAF1K6Z6</accession>
<reference evidence="10" key="2">
    <citation type="journal article" date="2023" name="MicrobiologyOpen">
        <title>Genomics of the tumorigenes clade of the family Rhizobiaceae and description of Rhizobium rhododendri sp. nov.</title>
        <authorList>
            <person name="Kuzmanovic N."/>
            <person name="diCenzo G.C."/>
            <person name="Bunk B."/>
            <person name="Sproeer C."/>
            <person name="Fruehling A."/>
            <person name="Neumann-Schaal M."/>
            <person name="Overmann J."/>
            <person name="Smalla K."/>
        </authorList>
    </citation>
    <scope>NUCLEOTIDE SEQUENCE [LARGE SCALE GENOMIC DNA]</scope>
    <source>
        <strain evidence="10">1078</strain>
    </source>
</reference>
<sequence>MKRSEINRIIRDAEAFMRSFGYILPPFAKWSPSEMQARKAEISNIVDANLGWDITDFGLGDFSRSGLFLFTARNGRFADLQKGRGMLYAEKAMISRNGQVTPSHTHVLKAEDIINRGGGTLVIELFGDTDGRCDRTKGTQVFCDGLLRRLTPGEKLRLAPGESVTLMPGDWHAFWAEDGDVFVAEVSTVNDDATDNIFDDPAVSRFSGIEEDEAPLHLLVSDYATWLR</sequence>
<evidence type="ECO:0000313" key="10">
    <source>
        <dbReference type="Proteomes" id="UP000249499"/>
    </source>
</evidence>
<evidence type="ECO:0000256" key="6">
    <source>
        <dbReference type="ARBA" id="ARBA00044907"/>
    </source>
</evidence>
<evidence type="ECO:0000256" key="2">
    <source>
        <dbReference type="ARBA" id="ARBA00022723"/>
    </source>
</evidence>
<dbReference type="GO" id="GO:0046872">
    <property type="term" value="F:metal ion binding"/>
    <property type="evidence" value="ECO:0007669"/>
    <property type="project" value="UniProtKB-KW"/>
</dbReference>
<dbReference type="CDD" id="cd20309">
    <property type="entry name" value="cupin_EcSI"/>
    <property type="match status" value="1"/>
</dbReference>
<dbReference type="EMBL" id="CP117255">
    <property type="protein sequence ID" value="WFR97312.1"/>
    <property type="molecule type" value="Genomic_DNA"/>
</dbReference>
<dbReference type="InterPro" id="IPR014710">
    <property type="entry name" value="RmlC-like_jellyroll"/>
</dbReference>
<dbReference type="InterPro" id="IPR047581">
    <property type="entry name" value="EcSI_cupin"/>
</dbReference>
<keyword evidence="4 9" id="KW-0413">Isomerase</keyword>
<dbReference type="KEGG" id="rtu:PR017_15135"/>
<comment type="catalytic activity">
    <reaction evidence="6">
        <text>D-lyxose = D-xylulose</text>
        <dbReference type="Rhea" id="RHEA:14201"/>
        <dbReference type="ChEBI" id="CHEBI:16789"/>
        <dbReference type="ChEBI" id="CHEBI:17140"/>
        <dbReference type="EC" id="5.3.1.15"/>
    </reaction>
</comment>
<evidence type="ECO:0000313" key="9">
    <source>
        <dbReference type="EMBL" id="WFR97312.1"/>
    </source>
</evidence>
<dbReference type="RefSeq" id="WP_111222172.1">
    <property type="nucleotide sequence ID" value="NZ_CP117255.1"/>
</dbReference>
<dbReference type="AlphaFoldDB" id="A0AAF1K6Z6"/>
<dbReference type="Proteomes" id="UP000249499">
    <property type="component" value="Chromosome"/>
</dbReference>
<dbReference type="GO" id="GO:0047828">
    <property type="term" value="F:D-lyxose ketol-isomerase activity"/>
    <property type="evidence" value="ECO:0007669"/>
    <property type="project" value="UniProtKB-EC"/>
</dbReference>